<dbReference type="EnsemblPlants" id="OMERI11G18610.1">
    <property type="protein sequence ID" value="OMERI11G18610.1"/>
    <property type="gene ID" value="OMERI11G18610"/>
</dbReference>
<reference evidence="2" key="2">
    <citation type="submission" date="2018-05" db="EMBL/GenBank/DDBJ databases">
        <title>OmerRS3 (Oryza meridionalis Reference Sequence Version 3).</title>
        <authorList>
            <person name="Zhang J."/>
            <person name="Kudrna D."/>
            <person name="Lee S."/>
            <person name="Talag J."/>
            <person name="Welchert J."/>
            <person name="Wing R.A."/>
        </authorList>
    </citation>
    <scope>NUCLEOTIDE SEQUENCE [LARGE SCALE GENOMIC DNA]</scope>
    <source>
        <strain evidence="2">cv. OR44</strain>
    </source>
</reference>
<dbReference type="HOGENOM" id="CLU_2945629_0_0_1"/>
<evidence type="ECO:0000256" key="1">
    <source>
        <dbReference type="SAM" id="MobiDB-lite"/>
    </source>
</evidence>
<reference evidence="2" key="1">
    <citation type="submission" date="2015-04" db="UniProtKB">
        <authorList>
            <consortium name="EnsemblPlants"/>
        </authorList>
    </citation>
    <scope>IDENTIFICATION</scope>
</reference>
<feature type="region of interest" description="Disordered" evidence="1">
    <location>
        <begin position="38"/>
        <end position="60"/>
    </location>
</feature>
<dbReference type="AlphaFoldDB" id="A0A0E0F8I1"/>
<sequence length="60" mass="6564">MIQSSRENPDCSATTARKGREEIIRRSSILVDLISINQNSEGSTERGAADPSESSRLQSK</sequence>
<accession>A0A0E0F8I1</accession>
<organism evidence="2">
    <name type="scientific">Oryza meridionalis</name>
    <dbReference type="NCBI Taxonomy" id="40149"/>
    <lineage>
        <taxon>Eukaryota</taxon>
        <taxon>Viridiplantae</taxon>
        <taxon>Streptophyta</taxon>
        <taxon>Embryophyta</taxon>
        <taxon>Tracheophyta</taxon>
        <taxon>Spermatophyta</taxon>
        <taxon>Magnoliopsida</taxon>
        <taxon>Liliopsida</taxon>
        <taxon>Poales</taxon>
        <taxon>Poaceae</taxon>
        <taxon>BOP clade</taxon>
        <taxon>Oryzoideae</taxon>
        <taxon>Oryzeae</taxon>
        <taxon>Oryzinae</taxon>
        <taxon>Oryza</taxon>
    </lineage>
</organism>
<proteinExistence type="predicted"/>
<protein>
    <submittedName>
        <fullName evidence="2">Uncharacterized protein</fullName>
    </submittedName>
</protein>
<name>A0A0E0F8I1_9ORYZ</name>
<dbReference type="Gramene" id="OMERI11G18610.1">
    <property type="protein sequence ID" value="OMERI11G18610.1"/>
    <property type="gene ID" value="OMERI11G18610"/>
</dbReference>
<keyword evidence="3" id="KW-1185">Reference proteome</keyword>
<dbReference type="Proteomes" id="UP000008021">
    <property type="component" value="Chromosome 11"/>
</dbReference>
<evidence type="ECO:0000313" key="3">
    <source>
        <dbReference type="Proteomes" id="UP000008021"/>
    </source>
</evidence>
<evidence type="ECO:0000313" key="2">
    <source>
        <dbReference type="EnsemblPlants" id="OMERI11G18610.1"/>
    </source>
</evidence>